<protein>
    <submittedName>
        <fullName evidence="1">Uncharacterized protein</fullName>
    </submittedName>
</protein>
<evidence type="ECO:0000313" key="1">
    <source>
        <dbReference type="EMBL" id="MBR7677010.1"/>
    </source>
</evidence>
<name>A0A8T4J0E9_9ACTN</name>
<reference evidence="1" key="1">
    <citation type="submission" date="2021-04" db="EMBL/GenBank/DDBJ databases">
        <title>Sequencing of actinobacteria type strains.</title>
        <authorList>
            <person name="Nguyen G.-S."/>
            <person name="Wentzel A."/>
        </authorList>
    </citation>
    <scope>NUCLEOTIDE SEQUENCE</scope>
    <source>
        <strain evidence="1">DSM 42095</strain>
    </source>
</reference>
<comment type="caution">
    <text evidence="1">The sequence shown here is derived from an EMBL/GenBank/DDBJ whole genome shotgun (WGS) entry which is preliminary data.</text>
</comment>
<evidence type="ECO:0000313" key="2">
    <source>
        <dbReference type="Proteomes" id="UP000675554"/>
    </source>
</evidence>
<gene>
    <name evidence="1" type="ORF">KDA82_29225</name>
</gene>
<accession>A0A8T4J0E9</accession>
<organism evidence="1 2">
    <name type="scientific">Streptomyces daliensis</name>
    <dbReference type="NCBI Taxonomy" id="299421"/>
    <lineage>
        <taxon>Bacteria</taxon>
        <taxon>Bacillati</taxon>
        <taxon>Actinomycetota</taxon>
        <taxon>Actinomycetes</taxon>
        <taxon>Kitasatosporales</taxon>
        <taxon>Streptomycetaceae</taxon>
        <taxon>Streptomyces</taxon>
    </lineage>
</organism>
<keyword evidence="2" id="KW-1185">Reference proteome</keyword>
<dbReference type="AlphaFoldDB" id="A0A8T4J0E9"/>
<sequence length="129" mass="13944">MLQCTAVRRLPARQTLSQILAADDPPDDLAGVASGYAVCELGAHAEGEHAAHMWDSPEPECAVWFLWSDTGHRFATLTWCDAECKGDACGLHAEHPSAHLWDVVDPTTEALAHDLAAHPECWGFPPSGF</sequence>
<dbReference type="Proteomes" id="UP000675554">
    <property type="component" value="Unassembled WGS sequence"/>
</dbReference>
<proteinExistence type="predicted"/>
<dbReference type="EMBL" id="JAGSMN010000803">
    <property type="protein sequence ID" value="MBR7677010.1"/>
    <property type="molecule type" value="Genomic_DNA"/>
</dbReference>